<feature type="transmembrane region" description="Helical" evidence="6">
    <location>
        <begin position="241"/>
        <end position="261"/>
    </location>
</feature>
<keyword evidence="5 6" id="KW-0472">Membrane</keyword>
<evidence type="ECO:0000259" key="7">
    <source>
        <dbReference type="Pfam" id="PF01061"/>
    </source>
</evidence>
<dbReference type="PANTHER" id="PTHR48041">
    <property type="entry name" value="ABC TRANSPORTER G FAMILY MEMBER 28"/>
    <property type="match status" value="1"/>
</dbReference>
<feature type="transmembrane region" description="Helical" evidence="6">
    <location>
        <begin position="45"/>
        <end position="65"/>
    </location>
</feature>
<reference evidence="9" key="1">
    <citation type="submission" date="2017-01" db="EMBL/GenBank/DDBJ databases">
        <title>Comparative genomics of anhydrobiosis in the tardigrade Hypsibius dujardini.</title>
        <authorList>
            <person name="Yoshida Y."/>
            <person name="Koutsovoulos G."/>
            <person name="Laetsch D."/>
            <person name="Stevens L."/>
            <person name="Kumar S."/>
            <person name="Horikawa D."/>
            <person name="Ishino K."/>
            <person name="Komine S."/>
            <person name="Tomita M."/>
            <person name="Blaxter M."/>
            <person name="Arakawa K."/>
        </authorList>
    </citation>
    <scope>NUCLEOTIDE SEQUENCE [LARGE SCALE GENOMIC DNA]</scope>
    <source>
        <strain evidence="9">Z151</strain>
    </source>
</reference>
<feature type="domain" description="ABC-2 type transporter transmembrane" evidence="7">
    <location>
        <begin position="3"/>
        <end position="201"/>
    </location>
</feature>
<comment type="subcellular location">
    <subcellularLocation>
        <location evidence="1">Membrane</location>
        <topology evidence="1">Multi-pass membrane protein</topology>
    </subcellularLocation>
</comment>
<gene>
    <name evidence="8" type="ORF">BV898_18700</name>
</gene>
<dbReference type="InterPro" id="IPR050352">
    <property type="entry name" value="ABCG_transporters"/>
</dbReference>
<dbReference type="OrthoDB" id="66620at2759"/>
<dbReference type="GO" id="GO:0140359">
    <property type="term" value="F:ABC-type transporter activity"/>
    <property type="evidence" value="ECO:0007669"/>
    <property type="project" value="InterPro"/>
</dbReference>
<feature type="transmembrane region" description="Helical" evidence="6">
    <location>
        <begin position="124"/>
        <end position="150"/>
    </location>
</feature>
<evidence type="ECO:0000256" key="2">
    <source>
        <dbReference type="ARBA" id="ARBA00022448"/>
    </source>
</evidence>
<evidence type="ECO:0000256" key="5">
    <source>
        <dbReference type="ARBA" id="ARBA00023136"/>
    </source>
</evidence>
<evidence type="ECO:0000256" key="3">
    <source>
        <dbReference type="ARBA" id="ARBA00022692"/>
    </source>
</evidence>
<feature type="transmembrane region" description="Helical" evidence="6">
    <location>
        <begin position="162"/>
        <end position="184"/>
    </location>
</feature>
<feature type="transmembrane region" description="Helical" evidence="6">
    <location>
        <begin position="86"/>
        <end position="112"/>
    </location>
</feature>
<dbReference type="Pfam" id="PF01061">
    <property type="entry name" value="ABC2_membrane"/>
    <property type="match status" value="1"/>
</dbReference>
<dbReference type="InterPro" id="IPR013525">
    <property type="entry name" value="ABC2_TM"/>
</dbReference>
<accession>A0A9X6RNS7</accession>
<evidence type="ECO:0000313" key="9">
    <source>
        <dbReference type="Proteomes" id="UP000192578"/>
    </source>
</evidence>
<protein>
    <recommendedName>
        <fullName evidence="7">ABC-2 type transporter transmembrane domain-containing protein</fullName>
    </recommendedName>
</protein>
<keyword evidence="2" id="KW-0813">Transport</keyword>
<dbReference type="EMBL" id="MTYJ01000389">
    <property type="protein sequence ID" value="OWA54292.1"/>
    <property type="molecule type" value="Genomic_DNA"/>
</dbReference>
<evidence type="ECO:0000256" key="4">
    <source>
        <dbReference type="ARBA" id="ARBA00022989"/>
    </source>
</evidence>
<name>A0A9X6RNS7_HYPEX</name>
<organism evidence="8 9">
    <name type="scientific">Hypsibius exemplaris</name>
    <name type="common">Freshwater tardigrade</name>
    <dbReference type="NCBI Taxonomy" id="2072580"/>
    <lineage>
        <taxon>Eukaryota</taxon>
        <taxon>Metazoa</taxon>
        <taxon>Ecdysozoa</taxon>
        <taxon>Tardigrada</taxon>
        <taxon>Eutardigrada</taxon>
        <taxon>Parachela</taxon>
        <taxon>Hypsibioidea</taxon>
        <taxon>Hypsibiidae</taxon>
        <taxon>Hypsibius</taxon>
    </lineage>
</organism>
<keyword evidence="9" id="KW-1185">Reference proteome</keyword>
<keyword evidence="3 6" id="KW-0812">Transmembrane</keyword>
<evidence type="ECO:0000256" key="6">
    <source>
        <dbReference type="SAM" id="Phobius"/>
    </source>
</evidence>
<dbReference type="GO" id="GO:0005886">
    <property type="term" value="C:plasma membrane"/>
    <property type="evidence" value="ECO:0007669"/>
    <property type="project" value="TreeGrafter"/>
</dbReference>
<keyword evidence="4 6" id="KW-1133">Transmembrane helix</keyword>
<dbReference type="AlphaFoldDB" id="A0A9X6RNS7"/>
<dbReference type="PANTHER" id="PTHR48041:SF139">
    <property type="entry name" value="PROTEIN SCARLET"/>
    <property type="match status" value="1"/>
</dbReference>
<dbReference type="Proteomes" id="UP000192578">
    <property type="component" value="Unassembled WGS sequence"/>
</dbReference>
<proteinExistence type="predicted"/>
<feature type="transmembrane region" description="Helical" evidence="6">
    <location>
        <begin position="21"/>
        <end position="39"/>
    </location>
</feature>
<evidence type="ECO:0000256" key="1">
    <source>
        <dbReference type="ARBA" id="ARBA00004141"/>
    </source>
</evidence>
<comment type="caution">
    <text evidence="8">The sequence shown here is derived from an EMBL/GenBank/DDBJ whole genome shotgun (WGS) entry which is preliminary data.</text>
</comment>
<sequence>MDLIRNPRILRTRIIQKIILGLVYGLTFHGTVVLTQAGIQNANGAMLSLVIESSFRILLNIVQMYNAQLPILRRESGSFMYRPVAYYLALLISWFPVFLIDTTIFMSIAYFLMGLSMDATKFALTLAVSLAIANVSAAVGSFIAYICPSVGVGVAIAQQMQYIVMVFSGALYIALHSFPVYLGWLQYLSWIRYGFEAMSIIHWRDIGNISCTENFTETCRATGQIVLHSEDYLESRLGFDFYMLGVLFAGFHLAAFCSLILRLRRRNSG</sequence>
<evidence type="ECO:0000313" key="8">
    <source>
        <dbReference type="EMBL" id="OWA54292.1"/>
    </source>
</evidence>